<gene>
    <name evidence="1" type="ORF">PanWU01x14_358050</name>
</gene>
<keyword evidence="1" id="KW-0808">Transferase</keyword>
<sequence length="104" mass="11822">KGYGFGIHFRRLFMHYITTVSYSILINSSHLPSFQPKRGLRKGGPLSSYLFILCSEILSKLIARKELRGKISGVKIAPNCHPITHLMYANDNFLFCEVEKKSCS</sequence>
<keyword evidence="2" id="KW-1185">Reference proteome</keyword>
<organism evidence="1 2">
    <name type="scientific">Parasponia andersonii</name>
    <name type="common">Sponia andersonii</name>
    <dbReference type="NCBI Taxonomy" id="3476"/>
    <lineage>
        <taxon>Eukaryota</taxon>
        <taxon>Viridiplantae</taxon>
        <taxon>Streptophyta</taxon>
        <taxon>Embryophyta</taxon>
        <taxon>Tracheophyta</taxon>
        <taxon>Spermatophyta</taxon>
        <taxon>Magnoliopsida</taxon>
        <taxon>eudicotyledons</taxon>
        <taxon>Gunneridae</taxon>
        <taxon>Pentapetalae</taxon>
        <taxon>rosids</taxon>
        <taxon>fabids</taxon>
        <taxon>Rosales</taxon>
        <taxon>Cannabaceae</taxon>
        <taxon>Parasponia</taxon>
    </lineage>
</organism>
<dbReference type="GO" id="GO:0003964">
    <property type="term" value="F:RNA-directed DNA polymerase activity"/>
    <property type="evidence" value="ECO:0007669"/>
    <property type="project" value="UniProtKB-KW"/>
</dbReference>
<keyword evidence="1" id="KW-0548">Nucleotidyltransferase</keyword>
<dbReference type="Proteomes" id="UP000237105">
    <property type="component" value="Unassembled WGS sequence"/>
</dbReference>
<dbReference type="STRING" id="3476.A0A2P5A8H1"/>
<evidence type="ECO:0000313" key="1">
    <source>
        <dbReference type="EMBL" id="PON32824.1"/>
    </source>
</evidence>
<keyword evidence="1" id="KW-0695">RNA-directed DNA polymerase</keyword>
<evidence type="ECO:0000313" key="2">
    <source>
        <dbReference type="Proteomes" id="UP000237105"/>
    </source>
</evidence>
<proteinExistence type="predicted"/>
<dbReference type="OrthoDB" id="1748983at2759"/>
<reference evidence="2" key="1">
    <citation type="submission" date="2016-06" db="EMBL/GenBank/DDBJ databases">
        <title>Parallel loss of symbiosis genes in relatives of nitrogen-fixing non-legume Parasponia.</title>
        <authorList>
            <person name="Van Velzen R."/>
            <person name="Holmer R."/>
            <person name="Bu F."/>
            <person name="Rutten L."/>
            <person name="Van Zeijl A."/>
            <person name="Liu W."/>
            <person name="Santuari L."/>
            <person name="Cao Q."/>
            <person name="Sharma T."/>
            <person name="Shen D."/>
            <person name="Roswanjaya Y."/>
            <person name="Wardhani T."/>
            <person name="Kalhor M.S."/>
            <person name="Jansen J."/>
            <person name="Van den Hoogen J."/>
            <person name="Gungor B."/>
            <person name="Hartog M."/>
            <person name="Hontelez J."/>
            <person name="Verver J."/>
            <person name="Yang W.-C."/>
            <person name="Schijlen E."/>
            <person name="Repin R."/>
            <person name="Schilthuizen M."/>
            <person name="Schranz E."/>
            <person name="Heidstra R."/>
            <person name="Miyata K."/>
            <person name="Fedorova E."/>
            <person name="Kohlen W."/>
            <person name="Bisseling T."/>
            <person name="Smit S."/>
            <person name="Geurts R."/>
        </authorList>
    </citation>
    <scope>NUCLEOTIDE SEQUENCE [LARGE SCALE GENOMIC DNA]</scope>
    <source>
        <strain evidence="2">cv. WU1-14</strain>
    </source>
</reference>
<accession>A0A2P5A8H1</accession>
<name>A0A2P5A8H1_PARAD</name>
<dbReference type="AlphaFoldDB" id="A0A2P5A8H1"/>
<protein>
    <submittedName>
        <fullName evidence="1">RNA-directed DNA polymerase (Reverse transcriptase)</fullName>
    </submittedName>
</protein>
<dbReference type="EMBL" id="JXTB01000779">
    <property type="protein sequence ID" value="PON32824.1"/>
    <property type="molecule type" value="Genomic_DNA"/>
</dbReference>
<feature type="non-terminal residue" evidence="1">
    <location>
        <position position="1"/>
    </location>
</feature>
<comment type="caution">
    <text evidence="1">The sequence shown here is derived from an EMBL/GenBank/DDBJ whole genome shotgun (WGS) entry which is preliminary data.</text>
</comment>